<dbReference type="GeneID" id="35125467"/>
<dbReference type="Gene3D" id="1.10.10.10">
    <property type="entry name" value="Winged helix-like DNA-binding domain superfamily/Winged helix DNA-binding domain"/>
    <property type="match status" value="1"/>
</dbReference>
<reference evidence="3 4" key="1">
    <citation type="submission" date="2016-10" db="EMBL/GenBank/DDBJ databases">
        <title>Comparative genomics between deep and shallow subseafloor isolates.</title>
        <authorList>
            <person name="Ishii S."/>
            <person name="Miller J.R."/>
            <person name="Sutton G."/>
            <person name="Suzuki S."/>
            <person name="Methe B."/>
            <person name="Inagaki F."/>
            <person name="Imachi H."/>
        </authorList>
    </citation>
    <scope>NUCLEOTIDE SEQUENCE [LARGE SCALE GENOMIC DNA]</scope>
    <source>
        <strain evidence="3 4">A8p</strain>
    </source>
</reference>
<dbReference type="InterPro" id="IPR036388">
    <property type="entry name" value="WH-like_DNA-bd_sf"/>
</dbReference>
<dbReference type="GO" id="GO:0005524">
    <property type="term" value="F:ATP binding"/>
    <property type="evidence" value="ECO:0007669"/>
    <property type="project" value="InterPro"/>
</dbReference>
<keyword evidence="4" id="KW-1185">Reference proteome</keyword>
<dbReference type="KEGG" id="msub:BK009_03240"/>
<organism evidence="3 4">
    <name type="scientific">Methanobacterium subterraneum</name>
    <dbReference type="NCBI Taxonomy" id="59277"/>
    <lineage>
        <taxon>Archaea</taxon>
        <taxon>Methanobacteriati</taxon>
        <taxon>Methanobacteriota</taxon>
        <taxon>Methanomada group</taxon>
        <taxon>Methanobacteria</taxon>
        <taxon>Methanobacteriales</taxon>
        <taxon>Methanobacteriaceae</taxon>
        <taxon>Methanobacterium</taxon>
    </lineage>
</organism>
<gene>
    <name evidence="3" type="ORF">BK009_03240</name>
</gene>
<evidence type="ECO:0000259" key="1">
    <source>
        <dbReference type="Pfam" id="PF01022"/>
    </source>
</evidence>
<sequence length="396" mass="45504">MEDMAWGTDAELTDEQFYNREQEIVVLKAVLESTASGSSPTIMVTGIRGIGKTVLLKKIIKELKDDYFTCYIDLSATSSYQMGKLTETGIMEHLYESFMEEYQDKKFFSTFKKLSKYFRTKDFSLGDILDAGGIPVPIPRSVNNYKKLSSFVMDLPQVIYQEHQDQVKGTILVIDEFQVLKDLGDRLETFLWYLRSVIQSQKNVTYVFSGSLTSSDLIISKIAGADGAFGGRMLNVEVHPFSKSTVKNYLKDKSPSLIFDESGFERFYQCTKGIPFYVNTFAKLLERDVQLDQEKVKDEFQRTLPYLAIHLINQWSRITLQEQKIITQLLEGPMRRKDISQNLGVTSGSLSKPLSKLQDTGLVKLEENHYLISEPILEAWLKKEYNEKRVYPFRSM</sequence>
<dbReference type="CDD" id="cd00090">
    <property type="entry name" value="HTH_ARSR"/>
    <property type="match status" value="1"/>
</dbReference>
<feature type="domain" description="HTH arsR-type" evidence="1">
    <location>
        <begin position="324"/>
        <end position="364"/>
    </location>
</feature>
<accession>A0A2H4VNU5</accession>
<dbReference type="RefSeq" id="WP_100909019.1">
    <property type="nucleotide sequence ID" value="NZ_CP017768.1"/>
</dbReference>
<dbReference type="Proteomes" id="UP000232631">
    <property type="component" value="Chromosome"/>
</dbReference>
<dbReference type="SUPFAM" id="SSF52540">
    <property type="entry name" value="P-loop containing nucleoside triphosphate hydrolases"/>
    <property type="match status" value="1"/>
</dbReference>
<dbReference type="PANTHER" id="PTHR34301:SF8">
    <property type="entry name" value="ATPASE DOMAIN-CONTAINING PROTEIN"/>
    <property type="match status" value="1"/>
</dbReference>
<dbReference type="PANTHER" id="PTHR34301">
    <property type="entry name" value="DNA-BINDING PROTEIN-RELATED"/>
    <property type="match status" value="1"/>
</dbReference>
<dbReference type="SUPFAM" id="SSF46785">
    <property type="entry name" value="Winged helix' DNA-binding domain"/>
    <property type="match status" value="1"/>
</dbReference>
<evidence type="ECO:0000313" key="4">
    <source>
        <dbReference type="Proteomes" id="UP000232631"/>
    </source>
</evidence>
<dbReference type="InterPro" id="IPR011579">
    <property type="entry name" value="ATPase_dom"/>
</dbReference>
<dbReference type="Pfam" id="PF01022">
    <property type="entry name" value="HTH_5"/>
    <property type="match status" value="1"/>
</dbReference>
<dbReference type="AlphaFoldDB" id="A0A2H4VNU5"/>
<dbReference type="GO" id="GO:0003700">
    <property type="term" value="F:DNA-binding transcription factor activity"/>
    <property type="evidence" value="ECO:0007669"/>
    <property type="project" value="InterPro"/>
</dbReference>
<feature type="domain" description="ATPase" evidence="2">
    <location>
        <begin position="17"/>
        <end position="279"/>
    </location>
</feature>
<dbReference type="InterPro" id="IPR001845">
    <property type="entry name" value="HTH_ArsR_DNA-bd_dom"/>
</dbReference>
<dbReference type="InterPro" id="IPR036390">
    <property type="entry name" value="WH_DNA-bd_sf"/>
</dbReference>
<dbReference type="Pfam" id="PF01637">
    <property type="entry name" value="ATPase_2"/>
    <property type="match status" value="1"/>
</dbReference>
<evidence type="ECO:0000259" key="2">
    <source>
        <dbReference type="Pfam" id="PF01637"/>
    </source>
</evidence>
<proteinExistence type="predicted"/>
<protein>
    <submittedName>
        <fullName evidence="3">ATPase</fullName>
    </submittedName>
</protein>
<evidence type="ECO:0000313" key="3">
    <source>
        <dbReference type="EMBL" id="AUB59774.1"/>
    </source>
</evidence>
<dbReference type="Gene3D" id="3.40.50.300">
    <property type="entry name" value="P-loop containing nucleotide triphosphate hydrolases"/>
    <property type="match status" value="1"/>
</dbReference>
<dbReference type="EMBL" id="CP017768">
    <property type="protein sequence ID" value="AUB59774.1"/>
    <property type="molecule type" value="Genomic_DNA"/>
</dbReference>
<dbReference type="InterPro" id="IPR027417">
    <property type="entry name" value="P-loop_NTPase"/>
</dbReference>
<name>A0A2H4VNU5_9EURY</name>
<dbReference type="InterPro" id="IPR011991">
    <property type="entry name" value="ArsR-like_HTH"/>
</dbReference>